<dbReference type="Gene3D" id="3.20.20.450">
    <property type="entry name" value="EAL domain"/>
    <property type="match status" value="1"/>
</dbReference>
<protein>
    <recommendedName>
        <fullName evidence="6">Diguanylate cyclase</fullName>
    </recommendedName>
</protein>
<dbReference type="PROSITE" id="PS50887">
    <property type="entry name" value="GGDEF"/>
    <property type="match status" value="1"/>
</dbReference>
<dbReference type="PROSITE" id="PS50883">
    <property type="entry name" value="EAL"/>
    <property type="match status" value="1"/>
</dbReference>
<accession>A0A1E7RDL3</accession>
<dbReference type="PANTHER" id="PTHR44757">
    <property type="entry name" value="DIGUANYLATE CYCLASE DGCP"/>
    <property type="match status" value="1"/>
</dbReference>
<dbReference type="InterPro" id="IPR029787">
    <property type="entry name" value="Nucleotide_cyclase"/>
</dbReference>
<dbReference type="AlphaFoldDB" id="A0A1E7RDL3"/>
<dbReference type="InterPro" id="IPR013656">
    <property type="entry name" value="PAS_4"/>
</dbReference>
<dbReference type="SUPFAM" id="SSF141868">
    <property type="entry name" value="EAL domain-like"/>
    <property type="match status" value="1"/>
</dbReference>
<reference evidence="4 5" key="1">
    <citation type="submission" date="2016-09" db="EMBL/GenBank/DDBJ databases">
        <authorList>
            <person name="Capua I."/>
            <person name="De Benedictis P."/>
            <person name="Joannis T."/>
            <person name="Lombin L.H."/>
            <person name="Cattoli G."/>
        </authorList>
    </citation>
    <scope>NUCLEOTIDE SEQUENCE [LARGE SCALE GENOMIC DNA]</scope>
    <source>
        <strain evidence="4 5">ANC 4671</strain>
    </source>
</reference>
<dbReference type="Pfam" id="PF00563">
    <property type="entry name" value="EAL"/>
    <property type="match status" value="1"/>
</dbReference>
<organism evidence="4 5">
    <name type="scientific">Acinetobacter qingfengensis</name>
    <dbReference type="NCBI Taxonomy" id="1262585"/>
    <lineage>
        <taxon>Bacteria</taxon>
        <taxon>Pseudomonadati</taxon>
        <taxon>Pseudomonadota</taxon>
        <taxon>Gammaproteobacteria</taxon>
        <taxon>Moraxellales</taxon>
        <taxon>Moraxellaceae</taxon>
        <taxon>Acinetobacter</taxon>
    </lineage>
</organism>
<feature type="domain" description="GGDEF" evidence="3">
    <location>
        <begin position="173"/>
        <end position="306"/>
    </location>
</feature>
<dbReference type="NCBIfam" id="TIGR00254">
    <property type="entry name" value="GGDEF"/>
    <property type="match status" value="1"/>
</dbReference>
<comment type="caution">
    <text evidence="4">The sequence shown here is derived from an EMBL/GenBank/DDBJ whole genome shotgun (WGS) entry which is preliminary data.</text>
</comment>
<dbReference type="STRING" id="1262585.BJI46_10065"/>
<dbReference type="SUPFAM" id="SSF55785">
    <property type="entry name" value="PYP-like sensor domain (PAS domain)"/>
    <property type="match status" value="1"/>
</dbReference>
<dbReference type="CDD" id="cd01949">
    <property type="entry name" value="GGDEF"/>
    <property type="match status" value="1"/>
</dbReference>
<dbReference type="SMART" id="SM00052">
    <property type="entry name" value="EAL"/>
    <property type="match status" value="1"/>
</dbReference>
<dbReference type="InterPro" id="IPR001633">
    <property type="entry name" value="EAL_dom"/>
</dbReference>
<evidence type="ECO:0008006" key="6">
    <source>
        <dbReference type="Google" id="ProtNLM"/>
    </source>
</evidence>
<dbReference type="PROSITE" id="PS50113">
    <property type="entry name" value="PAC"/>
    <property type="match status" value="1"/>
</dbReference>
<dbReference type="PANTHER" id="PTHR44757:SF2">
    <property type="entry name" value="BIOFILM ARCHITECTURE MAINTENANCE PROTEIN MBAA"/>
    <property type="match status" value="1"/>
</dbReference>
<dbReference type="InterPro" id="IPR043128">
    <property type="entry name" value="Rev_trsase/Diguanyl_cyclase"/>
</dbReference>
<dbReference type="Pfam" id="PF08448">
    <property type="entry name" value="PAS_4"/>
    <property type="match status" value="1"/>
</dbReference>
<gene>
    <name evidence="4" type="ORF">BJI46_10065</name>
</gene>
<dbReference type="InterPro" id="IPR000160">
    <property type="entry name" value="GGDEF_dom"/>
</dbReference>
<feature type="domain" description="PAC" evidence="1">
    <location>
        <begin position="88"/>
        <end position="141"/>
    </location>
</feature>
<feature type="domain" description="EAL" evidence="2">
    <location>
        <begin position="315"/>
        <end position="564"/>
    </location>
</feature>
<evidence type="ECO:0000313" key="5">
    <source>
        <dbReference type="Proteomes" id="UP000185895"/>
    </source>
</evidence>
<dbReference type="CDD" id="cd01948">
    <property type="entry name" value="EAL"/>
    <property type="match status" value="1"/>
</dbReference>
<dbReference type="NCBIfam" id="TIGR00229">
    <property type="entry name" value="sensory_box"/>
    <property type="match status" value="1"/>
</dbReference>
<keyword evidence="5" id="KW-1185">Reference proteome</keyword>
<dbReference type="InterPro" id="IPR000700">
    <property type="entry name" value="PAS-assoc_C"/>
</dbReference>
<dbReference type="InterPro" id="IPR035965">
    <property type="entry name" value="PAS-like_dom_sf"/>
</dbReference>
<evidence type="ECO:0000259" key="1">
    <source>
        <dbReference type="PROSITE" id="PS50113"/>
    </source>
</evidence>
<name>A0A1E7RDL3_9GAMM</name>
<dbReference type="Pfam" id="PF00990">
    <property type="entry name" value="GGDEF"/>
    <property type="match status" value="1"/>
</dbReference>
<proteinExistence type="predicted"/>
<dbReference type="Gene3D" id="3.30.70.270">
    <property type="match status" value="1"/>
</dbReference>
<evidence type="ECO:0000313" key="4">
    <source>
        <dbReference type="EMBL" id="OEY97438.1"/>
    </source>
</evidence>
<sequence>MTYTCDLVLNKIDINQNFILYQQFMDVSVDCIKIIDINGIVLHMNRAGCIALLGQPDANAFGLEWLKLLPAEVRGIGQQAINRARTGKTARFSGKSGQKKDTQYWDNLLTPMLNENGEIYQILCVSRNVTLQKLAESKLARISQTDELTGLNNRRTLKKYIRKILRHADKKQGKVGLMFIDLDHFKLINDTLGHAAGDYLLKTFAKRLACCEDKRIFVARLGGDEFALVIDQLKNKDELREIAGIVLKKMEKSIMYAGKYINGSISIGCAIYPDHAIHQADFIKAADSALNHLKITERGGFRIFNREIAIHIKDKAHQIENCRAIIRDGLIEAYYQPQVNLITGQIIGYEALLRWMDQSGCLQLPNSIFEAFQQYDLARKIGDVMLEHVLKDIKTWQKNHHKVLPVSINAAPIEFLRDDYAEHLIQKLEYYQISGDLIQIEITEQILSDRGAAYVLRALNVLKAYGVRIALDDFGIGHSSLIRLRDYPVDCLKLDASFIQSIGDDGKNFSIIRAITELGPSLSLKIIAEGVETEQQRQLLVQIGCQYGQGFLFSPAIHADQIYQ</sequence>
<dbReference type="InterPro" id="IPR052155">
    <property type="entry name" value="Biofilm_reg_signaling"/>
</dbReference>
<dbReference type="Gene3D" id="3.30.450.20">
    <property type="entry name" value="PAS domain"/>
    <property type="match status" value="1"/>
</dbReference>
<dbReference type="InterPro" id="IPR000014">
    <property type="entry name" value="PAS"/>
</dbReference>
<dbReference type="SMART" id="SM00267">
    <property type="entry name" value="GGDEF"/>
    <property type="match status" value="1"/>
</dbReference>
<dbReference type="Proteomes" id="UP000185895">
    <property type="component" value="Unassembled WGS sequence"/>
</dbReference>
<dbReference type="InterPro" id="IPR035919">
    <property type="entry name" value="EAL_sf"/>
</dbReference>
<dbReference type="EMBL" id="MKKK01000009">
    <property type="protein sequence ID" value="OEY97438.1"/>
    <property type="molecule type" value="Genomic_DNA"/>
</dbReference>
<evidence type="ECO:0000259" key="2">
    <source>
        <dbReference type="PROSITE" id="PS50883"/>
    </source>
</evidence>
<evidence type="ECO:0000259" key="3">
    <source>
        <dbReference type="PROSITE" id="PS50887"/>
    </source>
</evidence>
<dbReference type="SUPFAM" id="SSF55073">
    <property type="entry name" value="Nucleotide cyclase"/>
    <property type="match status" value="1"/>
</dbReference>